<comment type="caution">
    <text evidence="1">The sequence shown here is derived from an EMBL/GenBank/DDBJ whole genome shotgun (WGS) entry which is preliminary data.</text>
</comment>
<gene>
    <name evidence="1" type="ORF">Lche_1157</name>
</gene>
<evidence type="ECO:0000313" key="2">
    <source>
        <dbReference type="Proteomes" id="UP000054921"/>
    </source>
</evidence>
<dbReference type="EMBL" id="LNXW01000013">
    <property type="protein sequence ID" value="KTC79137.1"/>
    <property type="molecule type" value="Genomic_DNA"/>
</dbReference>
<reference evidence="1 2" key="1">
    <citation type="submission" date="2015-11" db="EMBL/GenBank/DDBJ databases">
        <title>Genomic analysis of 38 Legionella species identifies large and diverse effector repertoires.</title>
        <authorList>
            <person name="Burstein D."/>
            <person name="Amaro F."/>
            <person name="Zusman T."/>
            <person name="Lifshitz Z."/>
            <person name="Cohen O."/>
            <person name="Gilbert J.A."/>
            <person name="Pupko T."/>
            <person name="Shuman H.A."/>
            <person name="Segal G."/>
        </authorList>
    </citation>
    <scope>NUCLEOTIDE SEQUENCE [LARGE SCALE GENOMIC DNA]</scope>
    <source>
        <strain evidence="1 2">ORW</strain>
    </source>
</reference>
<accession>A0A0W0S7R2</accession>
<protein>
    <submittedName>
        <fullName evidence="1">Uncharacterized protein</fullName>
    </submittedName>
</protein>
<name>A0A0W0S7R2_9GAMM</name>
<dbReference type="PATRIC" id="fig|28084.5.peg.1258"/>
<proteinExistence type="predicted"/>
<dbReference type="RefSeq" id="WP_058387569.1">
    <property type="nucleotide sequence ID" value="NZ_LNXW01000013.1"/>
</dbReference>
<dbReference type="Proteomes" id="UP000054921">
    <property type="component" value="Unassembled WGS sequence"/>
</dbReference>
<organism evidence="1 2">
    <name type="scientific">Legionella cherrii</name>
    <dbReference type="NCBI Taxonomy" id="28084"/>
    <lineage>
        <taxon>Bacteria</taxon>
        <taxon>Pseudomonadati</taxon>
        <taxon>Pseudomonadota</taxon>
        <taxon>Gammaproteobacteria</taxon>
        <taxon>Legionellales</taxon>
        <taxon>Legionellaceae</taxon>
        <taxon>Legionella</taxon>
    </lineage>
</organism>
<dbReference type="OrthoDB" id="5636194at2"/>
<evidence type="ECO:0000313" key="1">
    <source>
        <dbReference type="EMBL" id="KTC79137.1"/>
    </source>
</evidence>
<dbReference type="AlphaFoldDB" id="A0A0W0S7R2"/>
<sequence length="356" mass="40822">MQSRLTKPILRTLATFNKSVLSSLNKTHGSLFFPLSHKLDTTYPKLSPTEINEGIAQLHDSLSSDKNFIFRGTEGTQEVREAMTTDYLGMSCVQRKKAPSHDLVDYLVSNNSRYFFSTSPCKYTVRPYAAGISIIPCKGYIWVLGLPKVYTIPQKHLFLNEEMFDSYSRRQIQQLEKDEKYHPIKETAASNNEITVIVGARKEDNWAFKVSEDVAKIIQVSGPGRLLGKFMSSDEIVHVQDWTNPEFKKRVWSLEVVFSEGVTAKHFDKMNFRARELGLITRDERLLALEDASSVVDSQELDSLNANYRTTETHRVLKVHKDIPLGHKESLLEYIIAEIRSKKLEEIEHRDCPYTL</sequence>